<dbReference type="Proteomes" id="UP001287356">
    <property type="component" value="Unassembled WGS sequence"/>
</dbReference>
<protein>
    <submittedName>
        <fullName evidence="1">Uncharacterized protein</fullName>
    </submittedName>
</protein>
<reference evidence="1" key="2">
    <citation type="submission" date="2023-06" db="EMBL/GenBank/DDBJ databases">
        <authorList>
            <consortium name="Lawrence Berkeley National Laboratory"/>
            <person name="Haridas S."/>
            <person name="Hensen N."/>
            <person name="Bonometti L."/>
            <person name="Westerberg I."/>
            <person name="Brannstrom I.O."/>
            <person name="Guillou S."/>
            <person name="Cros-Aarteil S."/>
            <person name="Calhoun S."/>
            <person name="Kuo A."/>
            <person name="Mondo S."/>
            <person name="Pangilinan J."/>
            <person name="Riley R."/>
            <person name="Labutti K."/>
            <person name="Andreopoulos B."/>
            <person name="Lipzen A."/>
            <person name="Chen C."/>
            <person name="Yanf M."/>
            <person name="Daum C."/>
            <person name="Ng V."/>
            <person name="Clum A."/>
            <person name="Steindorff A."/>
            <person name="Ohm R."/>
            <person name="Martin F."/>
            <person name="Silar P."/>
            <person name="Natvig D."/>
            <person name="Lalanne C."/>
            <person name="Gautier V."/>
            <person name="Ament-Velasquez S.L."/>
            <person name="Kruys A."/>
            <person name="Hutchinson M.I."/>
            <person name="Powell A.J."/>
            <person name="Barry K."/>
            <person name="Miller A.N."/>
            <person name="Grigoriev I.V."/>
            <person name="Debuchy R."/>
            <person name="Gladieux P."/>
            <person name="Thoren M.H."/>
            <person name="Johannesson H."/>
        </authorList>
    </citation>
    <scope>NUCLEOTIDE SEQUENCE</scope>
    <source>
        <strain evidence="1">CBS 958.72</strain>
    </source>
</reference>
<dbReference type="EMBL" id="JAULSN010000006">
    <property type="protein sequence ID" value="KAK3369631.1"/>
    <property type="molecule type" value="Genomic_DNA"/>
</dbReference>
<gene>
    <name evidence="1" type="ORF">B0T24DRAFT_362835</name>
</gene>
<organism evidence="1 2">
    <name type="scientific">Lasiosphaeria ovina</name>
    <dbReference type="NCBI Taxonomy" id="92902"/>
    <lineage>
        <taxon>Eukaryota</taxon>
        <taxon>Fungi</taxon>
        <taxon>Dikarya</taxon>
        <taxon>Ascomycota</taxon>
        <taxon>Pezizomycotina</taxon>
        <taxon>Sordariomycetes</taxon>
        <taxon>Sordariomycetidae</taxon>
        <taxon>Sordariales</taxon>
        <taxon>Lasiosphaeriaceae</taxon>
        <taxon>Lasiosphaeria</taxon>
    </lineage>
</organism>
<evidence type="ECO:0000313" key="1">
    <source>
        <dbReference type="EMBL" id="KAK3369631.1"/>
    </source>
</evidence>
<accession>A0AAE0K577</accession>
<reference evidence="1" key="1">
    <citation type="journal article" date="2023" name="Mol. Phylogenet. Evol.">
        <title>Genome-scale phylogeny and comparative genomics of the fungal order Sordariales.</title>
        <authorList>
            <person name="Hensen N."/>
            <person name="Bonometti L."/>
            <person name="Westerberg I."/>
            <person name="Brannstrom I.O."/>
            <person name="Guillou S."/>
            <person name="Cros-Aarteil S."/>
            <person name="Calhoun S."/>
            <person name="Haridas S."/>
            <person name="Kuo A."/>
            <person name="Mondo S."/>
            <person name="Pangilinan J."/>
            <person name="Riley R."/>
            <person name="LaButti K."/>
            <person name="Andreopoulos B."/>
            <person name="Lipzen A."/>
            <person name="Chen C."/>
            <person name="Yan M."/>
            <person name="Daum C."/>
            <person name="Ng V."/>
            <person name="Clum A."/>
            <person name="Steindorff A."/>
            <person name="Ohm R.A."/>
            <person name="Martin F."/>
            <person name="Silar P."/>
            <person name="Natvig D.O."/>
            <person name="Lalanne C."/>
            <person name="Gautier V."/>
            <person name="Ament-Velasquez S.L."/>
            <person name="Kruys A."/>
            <person name="Hutchinson M.I."/>
            <person name="Powell A.J."/>
            <person name="Barry K."/>
            <person name="Miller A.N."/>
            <person name="Grigoriev I.V."/>
            <person name="Debuchy R."/>
            <person name="Gladieux P."/>
            <person name="Hiltunen Thoren M."/>
            <person name="Johannesson H."/>
        </authorList>
    </citation>
    <scope>NUCLEOTIDE SEQUENCE</scope>
    <source>
        <strain evidence="1">CBS 958.72</strain>
    </source>
</reference>
<sequence length="158" mass="16567">MLLPGGVRGGCAEFRLLISAAAAVARPDVGHTRRPLLLGSVKFESLVGVWQREGFYTYGGVLAPVGVLKKRGVCRGSSSSPSFRWQVPKTWNVIRGPTLVASQFRTLSGGALGTMPGEPGRDLRPLLPVISSSSPHGRFVAVELGCSAAAPSQQNSAV</sequence>
<evidence type="ECO:0000313" key="2">
    <source>
        <dbReference type="Proteomes" id="UP001287356"/>
    </source>
</evidence>
<comment type="caution">
    <text evidence="1">The sequence shown here is derived from an EMBL/GenBank/DDBJ whole genome shotgun (WGS) entry which is preliminary data.</text>
</comment>
<dbReference type="AlphaFoldDB" id="A0AAE0K577"/>
<keyword evidence="2" id="KW-1185">Reference proteome</keyword>
<proteinExistence type="predicted"/>
<name>A0AAE0K577_9PEZI</name>